<proteinExistence type="predicted"/>
<dbReference type="EMBL" id="BSXS01006861">
    <property type="protein sequence ID" value="GME86413.1"/>
    <property type="molecule type" value="Genomic_DNA"/>
</dbReference>
<evidence type="ECO:0000313" key="2">
    <source>
        <dbReference type="Proteomes" id="UP001165064"/>
    </source>
</evidence>
<name>A0ACB5TD57_AMBMO</name>
<gene>
    <name evidence="1" type="ORF">Amon02_000796900</name>
</gene>
<comment type="caution">
    <text evidence="1">The sequence shown here is derived from an EMBL/GenBank/DDBJ whole genome shotgun (WGS) entry which is preliminary data.</text>
</comment>
<keyword evidence="2" id="KW-1185">Reference proteome</keyword>
<reference evidence="1" key="1">
    <citation type="submission" date="2023-04" db="EMBL/GenBank/DDBJ databases">
        <title>Ambrosiozyma monospora NBRC 10751.</title>
        <authorList>
            <person name="Ichikawa N."/>
            <person name="Sato H."/>
            <person name="Tonouchi N."/>
        </authorList>
    </citation>
    <scope>NUCLEOTIDE SEQUENCE</scope>
    <source>
        <strain evidence="1">NBRC 10751</strain>
    </source>
</reference>
<accession>A0ACB5TD57</accession>
<dbReference type="Proteomes" id="UP001165064">
    <property type="component" value="Unassembled WGS sequence"/>
</dbReference>
<organism evidence="1 2">
    <name type="scientific">Ambrosiozyma monospora</name>
    <name type="common">Yeast</name>
    <name type="synonym">Endomycopsis monosporus</name>
    <dbReference type="NCBI Taxonomy" id="43982"/>
    <lineage>
        <taxon>Eukaryota</taxon>
        <taxon>Fungi</taxon>
        <taxon>Dikarya</taxon>
        <taxon>Ascomycota</taxon>
        <taxon>Saccharomycotina</taxon>
        <taxon>Pichiomycetes</taxon>
        <taxon>Pichiales</taxon>
        <taxon>Pichiaceae</taxon>
        <taxon>Ambrosiozyma</taxon>
    </lineage>
</organism>
<evidence type="ECO:0000313" key="1">
    <source>
        <dbReference type="EMBL" id="GME86413.1"/>
    </source>
</evidence>
<sequence>MLVLNSNKSRFMMIINNYNNYTMINYNKFLNKKPSFRNKFQSKINIRNRFQFKLNNKNRFQSRLKLNNRNRFQSRLNNKLKFSRIFNQNINIKRISRFIDVAELKFQFLGYYQSLIDIATTSRLSLYREAVNISLCDGQIAKNLGLGLGSRLHIHYHPAFFSAGHMHAIFKEYSSNLSEYIDM</sequence>
<protein>
    <submittedName>
        <fullName evidence="1">Unnamed protein product</fullName>
    </submittedName>
</protein>